<dbReference type="Pfam" id="PF01086">
    <property type="entry name" value="Clathrin_lg_ch"/>
    <property type="match status" value="1"/>
</dbReference>
<accession>A0A1J1IJU6</accession>
<evidence type="ECO:0000256" key="2">
    <source>
        <dbReference type="ARBA" id="ARBA00005263"/>
    </source>
</evidence>
<evidence type="ECO:0000256" key="7">
    <source>
        <dbReference type="SAM" id="MobiDB-lite"/>
    </source>
</evidence>
<feature type="compositionally biased region" description="Polar residues" evidence="7">
    <location>
        <begin position="186"/>
        <end position="196"/>
    </location>
</feature>
<evidence type="ECO:0000256" key="6">
    <source>
        <dbReference type="RuleBase" id="RU363137"/>
    </source>
</evidence>
<dbReference type="GO" id="GO:0072583">
    <property type="term" value="P:clathrin-dependent endocytosis"/>
    <property type="evidence" value="ECO:0007669"/>
    <property type="project" value="TreeGrafter"/>
</dbReference>
<keyword evidence="4 6" id="KW-0168">Coated pit</keyword>
<keyword evidence="3 6" id="KW-0472">Membrane</keyword>
<dbReference type="GO" id="GO:0099631">
    <property type="term" value="C:postsynaptic endocytic zone cytoplasmic component"/>
    <property type="evidence" value="ECO:0007669"/>
    <property type="project" value="TreeGrafter"/>
</dbReference>
<dbReference type="OrthoDB" id="5512at2759"/>
<evidence type="ECO:0000256" key="3">
    <source>
        <dbReference type="ARBA" id="ARBA00023136"/>
    </source>
</evidence>
<keyword evidence="5 6" id="KW-0968">Cytoplasmic vesicle</keyword>
<feature type="compositionally biased region" description="Basic and acidic residues" evidence="7">
    <location>
        <begin position="125"/>
        <end position="140"/>
    </location>
</feature>
<dbReference type="GO" id="GO:0032050">
    <property type="term" value="F:clathrin heavy chain binding"/>
    <property type="evidence" value="ECO:0007669"/>
    <property type="project" value="TreeGrafter"/>
</dbReference>
<evidence type="ECO:0000313" key="9">
    <source>
        <dbReference type="Proteomes" id="UP000183832"/>
    </source>
</evidence>
<evidence type="ECO:0000256" key="5">
    <source>
        <dbReference type="ARBA" id="ARBA00023329"/>
    </source>
</evidence>
<comment type="function">
    <text evidence="6">Clathrin is the major protein of the polyhedral coat of coated pits and vesicles.</text>
</comment>
<evidence type="ECO:0000256" key="4">
    <source>
        <dbReference type="ARBA" id="ARBA00023176"/>
    </source>
</evidence>
<dbReference type="EMBL" id="CVRI01000050">
    <property type="protein sequence ID" value="CRK99334.1"/>
    <property type="molecule type" value="Genomic_DNA"/>
</dbReference>
<dbReference type="STRING" id="568069.A0A1J1IJU6"/>
<reference evidence="8 9" key="1">
    <citation type="submission" date="2015-04" db="EMBL/GenBank/DDBJ databases">
        <authorList>
            <person name="Syromyatnikov M.Y."/>
            <person name="Popov V.N."/>
        </authorList>
    </citation>
    <scope>NUCLEOTIDE SEQUENCE [LARGE SCALE GENOMIC DNA]</scope>
</reference>
<dbReference type="PANTHER" id="PTHR10639:SF7">
    <property type="entry name" value="CLATHRIN LIGHT CHAIN"/>
    <property type="match status" value="1"/>
</dbReference>
<comment type="similarity">
    <text evidence="2 6">Belongs to the clathrin light chain family.</text>
</comment>
<sequence length="196" mass="22281">MDFESDPAADFLNREKEVLGDLESEIIEKTNVEPSGEMLSSDDFEMINNDIATDPAENDDLAGMTFNSSNVSVVQEIPEKIKIWREQQSVMLEEKDIKEKEATEKLRESAKKELEDWYHTYRESKEKTKTMNRKDEKDLSTADINGSTDDATIWEKISSLCDFGSQAKAPKSGRDTTRMRSIFLQLKSSPPASKNV</sequence>
<dbReference type="Proteomes" id="UP000183832">
    <property type="component" value="Unassembled WGS sequence"/>
</dbReference>
<proteinExistence type="inferred from homology"/>
<dbReference type="GO" id="GO:0006886">
    <property type="term" value="P:intracellular protein transport"/>
    <property type="evidence" value="ECO:0007669"/>
    <property type="project" value="InterPro"/>
</dbReference>
<feature type="region of interest" description="Disordered" evidence="7">
    <location>
        <begin position="125"/>
        <end position="146"/>
    </location>
</feature>
<dbReference type="PANTHER" id="PTHR10639">
    <property type="entry name" value="CLATHRIN LIGHT CHAIN"/>
    <property type="match status" value="1"/>
</dbReference>
<dbReference type="AlphaFoldDB" id="A0A1J1IJU6"/>
<dbReference type="InterPro" id="IPR000996">
    <property type="entry name" value="Clathrin_L-chain"/>
</dbReference>
<evidence type="ECO:0000313" key="8">
    <source>
        <dbReference type="EMBL" id="CRK99334.1"/>
    </source>
</evidence>
<dbReference type="GO" id="GO:0030672">
    <property type="term" value="C:synaptic vesicle membrane"/>
    <property type="evidence" value="ECO:0007669"/>
    <property type="project" value="TreeGrafter"/>
</dbReference>
<protein>
    <recommendedName>
        <fullName evidence="6">Clathrin light chain</fullName>
    </recommendedName>
</protein>
<name>A0A1J1IJU6_9DIPT</name>
<dbReference type="GO" id="GO:0005198">
    <property type="term" value="F:structural molecule activity"/>
    <property type="evidence" value="ECO:0007669"/>
    <property type="project" value="InterPro"/>
</dbReference>
<comment type="subcellular location">
    <subcellularLocation>
        <location evidence="1 6">Cytoplasmic vesicle membrane</location>
        <topology evidence="1 6">Peripheral membrane protein</topology>
        <orientation evidence="1 6">Cytoplasmic side</orientation>
    </subcellularLocation>
    <subcellularLocation>
        <location evidence="6">Membrane</location>
        <location evidence="6">Coated pit</location>
        <topology evidence="6">Peripheral membrane protein</topology>
        <orientation evidence="6">Cytoplasmic side</orientation>
    </subcellularLocation>
    <text evidence="6">Cytoplasmic face of coated pits and vesicles.</text>
</comment>
<organism evidence="8 9">
    <name type="scientific">Clunio marinus</name>
    <dbReference type="NCBI Taxonomy" id="568069"/>
    <lineage>
        <taxon>Eukaryota</taxon>
        <taxon>Metazoa</taxon>
        <taxon>Ecdysozoa</taxon>
        <taxon>Arthropoda</taxon>
        <taxon>Hexapoda</taxon>
        <taxon>Insecta</taxon>
        <taxon>Pterygota</taxon>
        <taxon>Neoptera</taxon>
        <taxon>Endopterygota</taxon>
        <taxon>Diptera</taxon>
        <taxon>Nematocera</taxon>
        <taxon>Chironomoidea</taxon>
        <taxon>Chironomidae</taxon>
        <taxon>Clunio</taxon>
    </lineage>
</organism>
<feature type="region of interest" description="Disordered" evidence="7">
    <location>
        <begin position="165"/>
        <end position="196"/>
    </location>
</feature>
<dbReference type="GO" id="GO:0030130">
    <property type="term" value="C:clathrin coat of trans-Golgi network vesicle"/>
    <property type="evidence" value="ECO:0007669"/>
    <property type="project" value="InterPro"/>
</dbReference>
<evidence type="ECO:0000256" key="1">
    <source>
        <dbReference type="ARBA" id="ARBA00004180"/>
    </source>
</evidence>
<dbReference type="GO" id="GO:0030132">
    <property type="term" value="C:clathrin coat of coated pit"/>
    <property type="evidence" value="ECO:0007669"/>
    <property type="project" value="InterPro"/>
</dbReference>
<gene>
    <name evidence="8" type="ORF">CLUMA_CG012657</name>
</gene>
<keyword evidence="9" id="KW-1185">Reference proteome</keyword>